<dbReference type="Pfam" id="PF00046">
    <property type="entry name" value="Homeodomain"/>
    <property type="match status" value="1"/>
</dbReference>
<accession>A0A8X6LEK2</accession>
<dbReference type="InterPro" id="IPR009057">
    <property type="entry name" value="Homeodomain-like_sf"/>
</dbReference>
<evidence type="ECO:0000256" key="4">
    <source>
        <dbReference type="ARBA" id="ARBA00023242"/>
    </source>
</evidence>
<feature type="DNA-binding region" description="Homeobox" evidence="5">
    <location>
        <begin position="188"/>
        <end position="247"/>
    </location>
</feature>
<dbReference type="InterPro" id="IPR001356">
    <property type="entry name" value="HD"/>
</dbReference>
<dbReference type="GO" id="GO:0000981">
    <property type="term" value="F:DNA-binding transcription factor activity, RNA polymerase II-specific"/>
    <property type="evidence" value="ECO:0007669"/>
    <property type="project" value="InterPro"/>
</dbReference>
<evidence type="ECO:0000256" key="6">
    <source>
        <dbReference type="RuleBase" id="RU000682"/>
    </source>
</evidence>
<evidence type="ECO:0000256" key="3">
    <source>
        <dbReference type="ARBA" id="ARBA00023155"/>
    </source>
</evidence>
<dbReference type="GO" id="GO:0005634">
    <property type="term" value="C:nucleus"/>
    <property type="evidence" value="ECO:0007669"/>
    <property type="project" value="UniProtKB-SubCell"/>
</dbReference>
<feature type="compositionally biased region" description="Low complexity" evidence="7">
    <location>
        <begin position="141"/>
        <end position="162"/>
    </location>
</feature>
<gene>
    <name evidence="9" type="primary">Nkx2-3</name>
    <name evidence="9" type="ORF">TNCT_572441</name>
</gene>
<evidence type="ECO:0000256" key="5">
    <source>
        <dbReference type="PROSITE-ProRule" id="PRU00108"/>
    </source>
</evidence>
<evidence type="ECO:0000313" key="9">
    <source>
        <dbReference type="EMBL" id="GFR05527.1"/>
    </source>
</evidence>
<keyword evidence="3 5" id="KW-0371">Homeobox</keyword>
<comment type="subcellular location">
    <subcellularLocation>
        <location evidence="1 5 6">Nucleus</location>
    </subcellularLocation>
</comment>
<keyword evidence="4 5" id="KW-0539">Nucleus</keyword>
<dbReference type="Proteomes" id="UP000887116">
    <property type="component" value="Unassembled WGS sequence"/>
</dbReference>
<dbReference type="PROSITE" id="PS50071">
    <property type="entry name" value="HOMEOBOX_2"/>
    <property type="match status" value="1"/>
</dbReference>
<sequence length="355" mass="40085">MLANGQSTTRPGISFSVKEILSLSDDSYFLNNSNFDKMLLDAIHLNCGNNLNWQQESPSWEAERVVGNEQWFAQSAERYIPQLQLQVSSSPTSSPSSSFLPYSRPSSEVLDAQMNNNNCNDKFQDAKAGQSSKAFIRYDSNDLSNSSSGSPTESNFASQSSKSSDKSEDSAPKASEKTRGSSCSSKNKRRPRVLFSQEQVQELERRFQYQRYLSASERDDFATSLKLTSTQVKIWFQNRRYKNKRLRGEKEALDQSTFRPKRVTMQYSGGETPLQRYPPPYPFNNTSSTNAVSLSGNTVHHFPHNLSCDSNKLSSLLTSDIDQSYRPVENQFLSTNINVGDNLFGFTTNVKNEYE</sequence>
<dbReference type="SMART" id="SM00389">
    <property type="entry name" value="HOX"/>
    <property type="match status" value="1"/>
</dbReference>
<evidence type="ECO:0000256" key="1">
    <source>
        <dbReference type="ARBA" id="ARBA00004123"/>
    </source>
</evidence>
<dbReference type="InterPro" id="IPR020479">
    <property type="entry name" value="HD_metazoa"/>
</dbReference>
<evidence type="ECO:0000259" key="8">
    <source>
        <dbReference type="PROSITE" id="PS50071"/>
    </source>
</evidence>
<keyword evidence="2 5" id="KW-0238">DNA-binding</keyword>
<dbReference type="EMBL" id="BMAO01025858">
    <property type="protein sequence ID" value="GFR05527.1"/>
    <property type="molecule type" value="Genomic_DNA"/>
</dbReference>
<evidence type="ECO:0000256" key="2">
    <source>
        <dbReference type="ARBA" id="ARBA00023125"/>
    </source>
</evidence>
<dbReference type="PROSITE" id="PS00027">
    <property type="entry name" value="HOMEOBOX_1"/>
    <property type="match status" value="1"/>
</dbReference>
<dbReference type="GO" id="GO:0030154">
    <property type="term" value="P:cell differentiation"/>
    <property type="evidence" value="ECO:0007669"/>
    <property type="project" value="TreeGrafter"/>
</dbReference>
<evidence type="ECO:0000256" key="7">
    <source>
        <dbReference type="SAM" id="MobiDB-lite"/>
    </source>
</evidence>
<dbReference type="InterPro" id="IPR050394">
    <property type="entry name" value="Homeobox_NK-like"/>
</dbReference>
<protein>
    <submittedName>
        <fullName evidence="9">Homeobox protein Nkx-2.3</fullName>
    </submittedName>
</protein>
<name>A0A8X6LEK2_TRICU</name>
<organism evidence="9 10">
    <name type="scientific">Trichonephila clavata</name>
    <name type="common">Joro spider</name>
    <name type="synonym">Nephila clavata</name>
    <dbReference type="NCBI Taxonomy" id="2740835"/>
    <lineage>
        <taxon>Eukaryota</taxon>
        <taxon>Metazoa</taxon>
        <taxon>Ecdysozoa</taxon>
        <taxon>Arthropoda</taxon>
        <taxon>Chelicerata</taxon>
        <taxon>Arachnida</taxon>
        <taxon>Araneae</taxon>
        <taxon>Araneomorphae</taxon>
        <taxon>Entelegynae</taxon>
        <taxon>Araneoidea</taxon>
        <taxon>Nephilidae</taxon>
        <taxon>Trichonephila</taxon>
    </lineage>
</organism>
<dbReference type="PANTHER" id="PTHR24340">
    <property type="entry name" value="HOMEOBOX PROTEIN NKX"/>
    <property type="match status" value="1"/>
</dbReference>
<dbReference type="GO" id="GO:0000978">
    <property type="term" value="F:RNA polymerase II cis-regulatory region sequence-specific DNA binding"/>
    <property type="evidence" value="ECO:0007669"/>
    <property type="project" value="TreeGrafter"/>
</dbReference>
<dbReference type="OrthoDB" id="6159439at2759"/>
<dbReference type="InterPro" id="IPR017970">
    <property type="entry name" value="Homeobox_CS"/>
</dbReference>
<comment type="caution">
    <text evidence="9">The sequence shown here is derived from an EMBL/GenBank/DDBJ whole genome shotgun (WGS) entry which is preliminary data.</text>
</comment>
<dbReference type="CDD" id="cd00086">
    <property type="entry name" value="homeodomain"/>
    <property type="match status" value="1"/>
</dbReference>
<feature type="region of interest" description="Disordered" evidence="7">
    <location>
        <begin position="140"/>
        <end position="197"/>
    </location>
</feature>
<evidence type="ECO:0000313" key="10">
    <source>
        <dbReference type="Proteomes" id="UP000887116"/>
    </source>
</evidence>
<feature type="domain" description="Homeobox" evidence="8">
    <location>
        <begin position="186"/>
        <end position="246"/>
    </location>
</feature>
<keyword evidence="10" id="KW-1185">Reference proteome</keyword>
<dbReference type="AlphaFoldDB" id="A0A8X6LEK2"/>
<proteinExistence type="predicted"/>
<reference evidence="9" key="1">
    <citation type="submission" date="2020-07" db="EMBL/GenBank/DDBJ databases">
        <title>Multicomponent nature underlies the extraordinary mechanical properties of spider dragline silk.</title>
        <authorList>
            <person name="Kono N."/>
            <person name="Nakamura H."/>
            <person name="Mori M."/>
            <person name="Yoshida Y."/>
            <person name="Ohtoshi R."/>
            <person name="Malay A.D."/>
            <person name="Moran D.A.P."/>
            <person name="Tomita M."/>
            <person name="Numata K."/>
            <person name="Arakawa K."/>
        </authorList>
    </citation>
    <scope>NUCLEOTIDE SEQUENCE</scope>
</reference>
<dbReference type="SUPFAM" id="SSF46689">
    <property type="entry name" value="Homeodomain-like"/>
    <property type="match status" value="1"/>
</dbReference>
<dbReference type="Gene3D" id="1.10.10.60">
    <property type="entry name" value="Homeodomain-like"/>
    <property type="match status" value="1"/>
</dbReference>
<feature type="compositionally biased region" description="Basic and acidic residues" evidence="7">
    <location>
        <begin position="163"/>
        <end position="179"/>
    </location>
</feature>
<dbReference type="PRINTS" id="PR00024">
    <property type="entry name" value="HOMEOBOX"/>
</dbReference>